<dbReference type="Proteomes" id="UP000196138">
    <property type="component" value="Chromosome"/>
</dbReference>
<dbReference type="RefSeq" id="WP_087276721.1">
    <property type="nucleotide sequence ID" value="NZ_CP021455.1"/>
</dbReference>
<keyword evidence="5" id="KW-1133">Transmembrane helix</keyword>
<reference evidence="7 8" key="1">
    <citation type="submission" date="2017-05" db="EMBL/GenBank/DDBJ databases">
        <authorList>
            <person name="Song R."/>
            <person name="Chenine A.L."/>
            <person name="Ruprecht R.M."/>
        </authorList>
    </citation>
    <scope>NUCLEOTIDE SEQUENCE [LARGE SCALE GENOMIC DNA]</scope>
    <source>
        <strain evidence="7 8">DSM 26136</strain>
    </source>
</reference>
<accession>A0A1Y0EJN2</accession>
<organism evidence="7 8">
    <name type="scientific">Comamonas serinivorans</name>
    <dbReference type="NCBI Taxonomy" id="1082851"/>
    <lineage>
        <taxon>Bacteria</taxon>
        <taxon>Pseudomonadati</taxon>
        <taxon>Pseudomonadota</taxon>
        <taxon>Betaproteobacteria</taxon>
        <taxon>Burkholderiales</taxon>
        <taxon>Comamonadaceae</taxon>
        <taxon>Comamonas</taxon>
    </lineage>
</organism>
<dbReference type="SMART" id="SM00563">
    <property type="entry name" value="PlsC"/>
    <property type="match status" value="1"/>
</dbReference>
<proteinExistence type="predicted"/>
<keyword evidence="8" id="KW-1185">Reference proteome</keyword>
<feature type="domain" description="Phospholipid/glycerol acyltransferase" evidence="6">
    <location>
        <begin position="76"/>
        <end position="191"/>
    </location>
</feature>
<dbReference type="PANTHER" id="PTHR10434:SF40">
    <property type="entry name" value="1-ACYL-SN-GLYCEROL-3-PHOSPHATE ACYLTRANSFERASE"/>
    <property type="match status" value="1"/>
</dbReference>
<keyword evidence="5" id="KW-0472">Membrane</keyword>
<dbReference type="KEGG" id="cser:CCO03_02290"/>
<evidence type="ECO:0000259" key="6">
    <source>
        <dbReference type="SMART" id="SM00563"/>
    </source>
</evidence>
<dbReference type="CDD" id="cd07989">
    <property type="entry name" value="LPLAT_AGPAT-like"/>
    <property type="match status" value="1"/>
</dbReference>
<dbReference type="OrthoDB" id="9812274at2"/>
<dbReference type="GO" id="GO:0006654">
    <property type="term" value="P:phosphatidic acid biosynthetic process"/>
    <property type="evidence" value="ECO:0007669"/>
    <property type="project" value="TreeGrafter"/>
</dbReference>
<dbReference type="PANTHER" id="PTHR10434">
    <property type="entry name" value="1-ACYL-SN-GLYCEROL-3-PHOSPHATE ACYLTRANSFERASE"/>
    <property type="match status" value="1"/>
</dbReference>
<evidence type="ECO:0000256" key="1">
    <source>
        <dbReference type="ARBA" id="ARBA00005189"/>
    </source>
</evidence>
<evidence type="ECO:0000256" key="5">
    <source>
        <dbReference type="SAM" id="Phobius"/>
    </source>
</evidence>
<dbReference type="AlphaFoldDB" id="A0A1Y0EJN2"/>
<name>A0A1Y0EJN2_9BURK</name>
<dbReference type="SUPFAM" id="SSF69593">
    <property type="entry name" value="Glycerol-3-phosphate (1)-acyltransferase"/>
    <property type="match status" value="1"/>
</dbReference>
<dbReference type="Pfam" id="PF01553">
    <property type="entry name" value="Acyltransferase"/>
    <property type="match status" value="1"/>
</dbReference>
<keyword evidence="3 7" id="KW-0012">Acyltransferase</keyword>
<feature type="transmembrane region" description="Helical" evidence="5">
    <location>
        <begin position="107"/>
        <end position="125"/>
    </location>
</feature>
<feature type="region of interest" description="Disordered" evidence="4">
    <location>
        <begin position="264"/>
        <end position="285"/>
    </location>
</feature>
<comment type="pathway">
    <text evidence="1">Lipid metabolism.</text>
</comment>
<dbReference type="InterPro" id="IPR002123">
    <property type="entry name" value="Plipid/glycerol_acylTrfase"/>
</dbReference>
<evidence type="ECO:0000256" key="3">
    <source>
        <dbReference type="ARBA" id="ARBA00023315"/>
    </source>
</evidence>
<feature type="compositionally biased region" description="Low complexity" evidence="4">
    <location>
        <begin position="274"/>
        <end position="285"/>
    </location>
</feature>
<evidence type="ECO:0000256" key="2">
    <source>
        <dbReference type="ARBA" id="ARBA00022679"/>
    </source>
</evidence>
<sequence>MAFIRSVLHLLFMVVTLIPWATAVLIARLFVRGDQLYGACRRWLKLSVDSGTLLLGIHNRVSGTEHLPQPGDDTPTLLLVKHQSTWETFSMAAVMPRPLAFVFKRELLYIPFFGWVMGAMDMIYIDRSKGVQAFRKLVTAGKRQLRMGKWIIMFPEGTRTRRGEAGDYKSGGARLAVACGAQIIPIAVTSAKCWPKGAFVKKPGIVDISIGPPIAAAGRSADDLNKEVAHWIESEMRRLDPEAYVGQPPLPPYVRLSKAELRAARQAEREAQAGEDAPAAAQESA</sequence>
<gene>
    <name evidence="7" type="ORF">CCO03_02290</name>
</gene>
<dbReference type="EMBL" id="CP021455">
    <property type="protein sequence ID" value="ARU03670.1"/>
    <property type="molecule type" value="Genomic_DNA"/>
</dbReference>
<feature type="transmembrane region" description="Helical" evidence="5">
    <location>
        <begin position="6"/>
        <end position="31"/>
    </location>
</feature>
<protein>
    <submittedName>
        <fullName evidence="7">1-acyl-sn-glycerol-3-phosphate acyltransferase</fullName>
    </submittedName>
</protein>
<evidence type="ECO:0000313" key="7">
    <source>
        <dbReference type="EMBL" id="ARU03670.1"/>
    </source>
</evidence>
<keyword evidence="2 7" id="KW-0808">Transferase</keyword>
<dbReference type="GO" id="GO:0003841">
    <property type="term" value="F:1-acylglycerol-3-phosphate O-acyltransferase activity"/>
    <property type="evidence" value="ECO:0007669"/>
    <property type="project" value="TreeGrafter"/>
</dbReference>
<evidence type="ECO:0000256" key="4">
    <source>
        <dbReference type="SAM" id="MobiDB-lite"/>
    </source>
</evidence>
<keyword evidence="5" id="KW-0812">Transmembrane</keyword>
<evidence type="ECO:0000313" key="8">
    <source>
        <dbReference type="Proteomes" id="UP000196138"/>
    </source>
</evidence>